<name>A0A922HI34_DERFA</name>
<organism evidence="1 2">
    <name type="scientific">Dermatophagoides farinae</name>
    <name type="common">American house dust mite</name>
    <dbReference type="NCBI Taxonomy" id="6954"/>
    <lineage>
        <taxon>Eukaryota</taxon>
        <taxon>Metazoa</taxon>
        <taxon>Ecdysozoa</taxon>
        <taxon>Arthropoda</taxon>
        <taxon>Chelicerata</taxon>
        <taxon>Arachnida</taxon>
        <taxon>Acari</taxon>
        <taxon>Acariformes</taxon>
        <taxon>Sarcoptiformes</taxon>
        <taxon>Astigmata</taxon>
        <taxon>Psoroptidia</taxon>
        <taxon>Analgoidea</taxon>
        <taxon>Pyroglyphidae</taxon>
        <taxon>Dermatophagoidinae</taxon>
        <taxon>Dermatophagoides</taxon>
    </lineage>
</organism>
<keyword evidence="2" id="KW-1185">Reference proteome</keyword>
<reference evidence="1" key="1">
    <citation type="submission" date="2013-05" db="EMBL/GenBank/DDBJ databases">
        <authorList>
            <person name="Yim A.K.Y."/>
            <person name="Chan T.F."/>
            <person name="Ji K.M."/>
            <person name="Liu X.Y."/>
            <person name="Zhou J.W."/>
            <person name="Li R.Q."/>
            <person name="Yang K.Y."/>
            <person name="Li J."/>
            <person name="Li M."/>
            <person name="Law P.T.W."/>
            <person name="Wu Y.L."/>
            <person name="Cai Z.L."/>
            <person name="Qin H."/>
            <person name="Bao Y."/>
            <person name="Leung R.K.K."/>
            <person name="Ng P.K.S."/>
            <person name="Zou J."/>
            <person name="Zhong X.J."/>
            <person name="Ran P.X."/>
            <person name="Zhong N.S."/>
            <person name="Liu Z.G."/>
            <person name="Tsui S.K.W."/>
        </authorList>
    </citation>
    <scope>NUCLEOTIDE SEQUENCE</scope>
    <source>
        <strain evidence="1">Derf</strain>
        <tissue evidence="1">Whole organism</tissue>
    </source>
</reference>
<dbReference type="EMBL" id="ASGP02000008">
    <property type="protein sequence ID" value="KAH9493614.1"/>
    <property type="molecule type" value="Genomic_DNA"/>
</dbReference>
<dbReference type="AlphaFoldDB" id="A0A922HI34"/>
<sequence>MKTFGAQIIVVSEDPQNATVPATISYP</sequence>
<comment type="caution">
    <text evidence="1">The sequence shown here is derived from an EMBL/GenBank/DDBJ whole genome shotgun (WGS) entry which is preliminary data.</text>
</comment>
<accession>A0A922HI34</accession>
<protein>
    <submittedName>
        <fullName evidence="1">Uncharacterized protein</fullName>
    </submittedName>
</protein>
<evidence type="ECO:0000313" key="2">
    <source>
        <dbReference type="Proteomes" id="UP000790347"/>
    </source>
</evidence>
<proteinExistence type="predicted"/>
<evidence type="ECO:0000313" key="1">
    <source>
        <dbReference type="EMBL" id="KAH9493614.1"/>
    </source>
</evidence>
<dbReference type="Proteomes" id="UP000790347">
    <property type="component" value="Unassembled WGS sequence"/>
</dbReference>
<gene>
    <name evidence="1" type="ORF">DERF_014353</name>
</gene>
<reference evidence="1" key="2">
    <citation type="journal article" date="2022" name="Res Sq">
        <title>Comparative Genomics Reveals Insights into the Divergent Evolution of Astigmatic Mites and Household Pest Adaptations.</title>
        <authorList>
            <person name="Xiong Q."/>
            <person name="Wan A.T.-Y."/>
            <person name="Liu X.-Y."/>
            <person name="Fung C.S.-H."/>
            <person name="Xiao X."/>
            <person name="Malainual N."/>
            <person name="Hou J."/>
            <person name="Wang L."/>
            <person name="Wang M."/>
            <person name="Yang K."/>
            <person name="Cui Y."/>
            <person name="Leung E."/>
            <person name="Nong W."/>
            <person name="Shin S.-K."/>
            <person name="Au S."/>
            <person name="Jeong K.Y."/>
            <person name="Chew F.T."/>
            <person name="Hui J."/>
            <person name="Leung T.F."/>
            <person name="Tungtrongchitr A."/>
            <person name="Zhong N."/>
            <person name="Liu Z."/>
            <person name="Tsui S."/>
        </authorList>
    </citation>
    <scope>NUCLEOTIDE SEQUENCE</scope>
    <source>
        <strain evidence="1">Derf</strain>
        <tissue evidence="1">Whole organism</tissue>
    </source>
</reference>